<keyword evidence="4" id="KW-1185">Reference proteome</keyword>
<keyword evidence="2" id="KW-0472">Membrane</keyword>
<protein>
    <submittedName>
        <fullName evidence="3">Uncharacterized protein</fullName>
    </submittedName>
</protein>
<evidence type="ECO:0000313" key="4">
    <source>
        <dbReference type="Proteomes" id="UP001204524"/>
    </source>
</evidence>
<accession>A0ABT1KWH6</accession>
<organism evidence="3 4">
    <name type="scientific">Nocardioides pinisoli</name>
    <dbReference type="NCBI Taxonomy" id="2950279"/>
    <lineage>
        <taxon>Bacteria</taxon>
        <taxon>Bacillati</taxon>
        <taxon>Actinomycetota</taxon>
        <taxon>Actinomycetes</taxon>
        <taxon>Propionibacteriales</taxon>
        <taxon>Nocardioidaceae</taxon>
        <taxon>Nocardioides</taxon>
    </lineage>
</organism>
<dbReference type="RefSeq" id="WP_254181344.1">
    <property type="nucleotide sequence ID" value="NZ_JANARS010000004.1"/>
</dbReference>
<evidence type="ECO:0000256" key="1">
    <source>
        <dbReference type="SAM" id="MobiDB-lite"/>
    </source>
</evidence>
<feature type="transmembrane region" description="Helical" evidence="2">
    <location>
        <begin position="241"/>
        <end position="260"/>
    </location>
</feature>
<sequence length="420" mass="43332">MVQEVSSSRATDPGPRAPEAEEERPAGSPGPAVEAGRVPLDRLLGMVTLSPAEAAFVAARLMETSDVPHPVDGAFDLTLTHDDRWVVALTDSGDVEATRAGPRSGAALPELLGELVHSARRLPAHPSAAQLALLRRLEEAAADTTPDPGARAARLRRALVETVGADASERLRAQLADLVRAYVHMAASTTAQPGVPTPTPADVARPDPHPPGPRRPAPTRLSRRRPRGPARGRRRAPAGRVALALVLLLVAVVGSGYVLATRGDDPGAGADRSDPAPTEPGGKASAGESPEPAGRASSRPRPRVETLAPRQAGAVTGVELRRAGDCSPGALCAVTVTARFRPAATAQVVTWRVGTATSCNGGVSWSPPVSVTAQPGWTRVYASSSVQVPRRPAVALVATTTAPARAQSSPVPVTGSSLRC</sequence>
<dbReference type="Proteomes" id="UP001204524">
    <property type="component" value="Unassembled WGS sequence"/>
</dbReference>
<feature type="compositionally biased region" description="Polar residues" evidence="1">
    <location>
        <begin position="1"/>
        <end position="10"/>
    </location>
</feature>
<gene>
    <name evidence="3" type="ORF">NCI01_10025</name>
</gene>
<dbReference type="EMBL" id="JANARS010000004">
    <property type="protein sequence ID" value="MCP3422132.1"/>
    <property type="molecule type" value="Genomic_DNA"/>
</dbReference>
<reference evidence="3 4" key="1">
    <citation type="submission" date="2022-06" db="EMBL/GenBank/DDBJ databases">
        <authorList>
            <person name="So Y."/>
        </authorList>
    </citation>
    <scope>NUCLEOTIDE SEQUENCE [LARGE SCALE GENOMIC DNA]</scope>
    <source>
        <strain evidence="3 4">STR3</strain>
    </source>
</reference>
<feature type="compositionally biased region" description="Basic residues" evidence="1">
    <location>
        <begin position="221"/>
        <end position="237"/>
    </location>
</feature>
<name>A0ABT1KWH6_9ACTN</name>
<proteinExistence type="predicted"/>
<evidence type="ECO:0000256" key="2">
    <source>
        <dbReference type="SAM" id="Phobius"/>
    </source>
</evidence>
<feature type="region of interest" description="Disordered" evidence="1">
    <location>
        <begin position="261"/>
        <end position="310"/>
    </location>
</feature>
<feature type="compositionally biased region" description="Low complexity" evidence="1">
    <location>
        <begin position="289"/>
        <end position="299"/>
    </location>
</feature>
<keyword evidence="2" id="KW-0812">Transmembrane</keyword>
<comment type="caution">
    <text evidence="3">The sequence shown here is derived from an EMBL/GenBank/DDBJ whole genome shotgun (WGS) entry which is preliminary data.</text>
</comment>
<feature type="region of interest" description="Disordered" evidence="1">
    <location>
        <begin position="190"/>
        <end position="237"/>
    </location>
</feature>
<feature type="region of interest" description="Disordered" evidence="1">
    <location>
        <begin position="1"/>
        <end position="35"/>
    </location>
</feature>
<keyword evidence="2" id="KW-1133">Transmembrane helix</keyword>
<evidence type="ECO:0000313" key="3">
    <source>
        <dbReference type="EMBL" id="MCP3422132.1"/>
    </source>
</evidence>